<comment type="caution">
    <text evidence="1">The sequence shown here is derived from an EMBL/GenBank/DDBJ whole genome shotgun (WGS) entry which is preliminary data.</text>
</comment>
<reference evidence="1" key="1">
    <citation type="journal article" date="2015" name="Nature">
        <title>Complex archaea that bridge the gap between prokaryotes and eukaryotes.</title>
        <authorList>
            <person name="Spang A."/>
            <person name="Saw J.H."/>
            <person name="Jorgensen S.L."/>
            <person name="Zaremba-Niedzwiedzka K."/>
            <person name="Martijn J."/>
            <person name="Lind A.E."/>
            <person name="van Eijk R."/>
            <person name="Schleper C."/>
            <person name="Guy L."/>
            <person name="Ettema T.J."/>
        </authorList>
    </citation>
    <scope>NUCLEOTIDE SEQUENCE</scope>
</reference>
<dbReference type="AlphaFoldDB" id="A0A0F9B624"/>
<evidence type="ECO:0000313" key="1">
    <source>
        <dbReference type="EMBL" id="KKL17379.1"/>
    </source>
</evidence>
<name>A0A0F9B624_9ZZZZ</name>
<dbReference type="EMBL" id="LAZR01039282">
    <property type="protein sequence ID" value="KKL17379.1"/>
    <property type="molecule type" value="Genomic_DNA"/>
</dbReference>
<protein>
    <submittedName>
        <fullName evidence="1">Uncharacterized protein</fullName>
    </submittedName>
</protein>
<sequence>MIVDTIKHIASLDDIKGTLRIELEKFVRGYIKDHIYMTLKNISYNYIITYYNLPSSRSESTKFIKILNMKLGMVMGSLCREGVLEKFSTKTYKRL</sequence>
<accession>A0A0F9B624</accession>
<gene>
    <name evidence="1" type="ORF">LCGC14_2486150</name>
</gene>
<proteinExistence type="predicted"/>
<organism evidence="1">
    <name type="scientific">marine sediment metagenome</name>
    <dbReference type="NCBI Taxonomy" id="412755"/>
    <lineage>
        <taxon>unclassified sequences</taxon>
        <taxon>metagenomes</taxon>
        <taxon>ecological metagenomes</taxon>
    </lineage>
</organism>